<proteinExistence type="predicted"/>
<keyword evidence="3" id="KW-0804">Transcription</keyword>
<organism evidence="5 6">
    <name type="scientific">Amycolatopsis marina</name>
    <dbReference type="NCBI Taxonomy" id="490629"/>
    <lineage>
        <taxon>Bacteria</taxon>
        <taxon>Bacillati</taxon>
        <taxon>Actinomycetota</taxon>
        <taxon>Actinomycetes</taxon>
        <taxon>Pseudonocardiales</taxon>
        <taxon>Pseudonocardiaceae</taxon>
        <taxon>Amycolatopsis</taxon>
    </lineage>
</organism>
<dbReference type="InterPro" id="IPR036390">
    <property type="entry name" value="WH_DNA-bd_sf"/>
</dbReference>
<dbReference type="PANTHER" id="PTHR43537">
    <property type="entry name" value="TRANSCRIPTIONAL REGULATOR, GNTR FAMILY"/>
    <property type="match status" value="1"/>
</dbReference>
<dbReference type="EMBL" id="FOKG01000004">
    <property type="protein sequence ID" value="SFB04999.1"/>
    <property type="molecule type" value="Genomic_DNA"/>
</dbReference>
<dbReference type="InterPro" id="IPR000524">
    <property type="entry name" value="Tscrpt_reg_HTH_GntR"/>
</dbReference>
<dbReference type="Gene3D" id="1.20.120.530">
    <property type="entry name" value="GntR ligand-binding domain-like"/>
    <property type="match status" value="1"/>
</dbReference>
<keyword evidence="6" id="KW-1185">Reference proteome</keyword>
<dbReference type="GO" id="GO:0003677">
    <property type="term" value="F:DNA binding"/>
    <property type="evidence" value="ECO:0007669"/>
    <property type="project" value="UniProtKB-KW"/>
</dbReference>
<dbReference type="PANTHER" id="PTHR43537:SF24">
    <property type="entry name" value="GLUCONATE OPERON TRANSCRIPTIONAL REPRESSOR"/>
    <property type="match status" value="1"/>
</dbReference>
<evidence type="ECO:0000259" key="4">
    <source>
        <dbReference type="PROSITE" id="PS50949"/>
    </source>
</evidence>
<evidence type="ECO:0000313" key="5">
    <source>
        <dbReference type="EMBL" id="SFB04999.1"/>
    </source>
</evidence>
<sequence length="225" mass="24826">MNGLDSMSPMRSQGTADLIANEIRARILDGTFASGEQINEVHLAARLQVSRGPVREAVQRLVQEGLLVAVRNRSTSVVQLGPDDIADVYQGRLAIEREAARVVLGRGREDVADALDEVVGAMSDSLARKTWAEVARTDLSFHQTIVDAAGSDRLSRMFSTLVAETLLCMHRFERIFDPPGEIIDQHQRLADLLRSGDVDAYMDEIDWHLRNSVIRLTQAHGAATI</sequence>
<dbReference type="PROSITE" id="PS50949">
    <property type="entry name" value="HTH_GNTR"/>
    <property type="match status" value="1"/>
</dbReference>
<protein>
    <submittedName>
        <fullName evidence="5">DNA-binding transcriptional regulator, GntR family</fullName>
    </submittedName>
</protein>
<evidence type="ECO:0000313" key="6">
    <source>
        <dbReference type="Proteomes" id="UP000243799"/>
    </source>
</evidence>
<dbReference type="Pfam" id="PF00392">
    <property type="entry name" value="GntR"/>
    <property type="match status" value="1"/>
</dbReference>
<dbReference type="SMART" id="SM00345">
    <property type="entry name" value="HTH_GNTR"/>
    <property type="match status" value="1"/>
</dbReference>
<dbReference type="CDD" id="cd07377">
    <property type="entry name" value="WHTH_GntR"/>
    <property type="match status" value="1"/>
</dbReference>
<name>A0A1I0XV41_9PSEU</name>
<dbReference type="SUPFAM" id="SSF46785">
    <property type="entry name" value="Winged helix' DNA-binding domain"/>
    <property type="match status" value="1"/>
</dbReference>
<dbReference type="InterPro" id="IPR036388">
    <property type="entry name" value="WH-like_DNA-bd_sf"/>
</dbReference>
<dbReference type="GO" id="GO:0003700">
    <property type="term" value="F:DNA-binding transcription factor activity"/>
    <property type="evidence" value="ECO:0007669"/>
    <property type="project" value="InterPro"/>
</dbReference>
<dbReference type="Pfam" id="PF07729">
    <property type="entry name" value="FCD"/>
    <property type="match status" value="1"/>
</dbReference>
<gene>
    <name evidence="5" type="ORF">SAMN05216266_10446</name>
</gene>
<evidence type="ECO:0000256" key="1">
    <source>
        <dbReference type="ARBA" id="ARBA00023015"/>
    </source>
</evidence>
<evidence type="ECO:0000256" key="2">
    <source>
        <dbReference type="ARBA" id="ARBA00023125"/>
    </source>
</evidence>
<feature type="domain" description="HTH gntR-type" evidence="4">
    <location>
        <begin position="13"/>
        <end position="80"/>
    </location>
</feature>
<evidence type="ECO:0000256" key="3">
    <source>
        <dbReference type="ARBA" id="ARBA00023163"/>
    </source>
</evidence>
<dbReference type="AlphaFoldDB" id="A0A1I0XV41"/>
<keyword evidence="1" id="KW-0805">Transcription regulation</keyword>
<dbReference type="Proteomes" id="UP000243799">
    <property type="component" value="Unassembled WGS sequence"/>
</dbReference>
<dbReference type="SUPFAM" id="SSF48008">
    <property type="entry name" value="GntR ligand-binding domain-like"/>
    <property type="match status" value="1"/>
</dbReference>
<dbReference type="SMART" id="SM00895">
    <property type="entry name" value="FCD"/>
    <property type="match status" value="1"/>
</dbReference>
<accession>A0A1I0XV41</accession>
<reference evidence="6" key="1">
    <citation type="submission" date="2016-10" db="EMBL/GenBank/DDBJ databases">
        <authorList>
            <person name="Varghese N."/>
            <person name="Submissions S."/>
        </authorList>
    </citation>
    <scope>NUCLEOTIDE SEQUENCE [LARGE SCALE GENOMIC DNA]</scope>
    <source>
        <strain evidence="6">CGMCC 4.3568</strain>
    </source>
</reference>
<dbReference type="InterPro" id="IPR011711">
    <property type="entry name" value="GntR_C"/>
</dbReference>
<dbReference type="STRING" id="490629.SAMN05216266_10446"/>
<dbReference type="InterPro" id="IPR008920">
    <property type="entry name" value="TF_FadR/GntR_C"/>
</dbReference>
<keyword evidence="2 5" id="KW-0238">DNA-binding</keyword>
<dbReference type="Gene3D" id="1.10.10.10">
    <property type="entry name" value="Winged helix-like DNA-binding domain superfamily/Winged helix DNA-binding domain"/>
    <property type="match status" value="1"/>
</dbReference>
<dbReference type="OrthoDB" id="9816161at2"/>